<organism evidence="1 2">
    <name type="scientific">Pseudoduganella lurida</name>
    <dbReference type="NCBI Taxonomy" id="1036180"/>
    <lineage>
        <taxon>Bacteria</taxon>
        <taxon>Pseudomonadati</taxon>
        <taxon>Pseudomonadota</taxon>
        <taxon>Betaproteobacteria</taxon>
        <taxon>Burkholderiales</taxon>
        <taxon>Oxalobacteraceae</taxon>
        <taxon>Telluria group</taxon>
        <taxon>Pseudoduganella</taxon>
    </lineage>
</organism>
<comment type="caution">
    <text evidence="1">The sequence shown here is derived from an EMBL/GenBank/DDBJ whole genome shotgun (WGS) entry which is preliminary data.</text>
</comment>
<proteinExistence type="predicted"/>
<dbReference type="OrthoDB" id="7572223at2"/>
<keyword evidence="2" id="KW-1185">Reference proteome</keyword>
<dbReference type="AlphaFoldDB" id="A0A562RJ46"/>
<dbReference type="Pfam" id="PF23812">
    <property type="entry name" value="Phage_TAC_18"/>
    <property type="match status" value="1"/>
</dbReference>
<protein>
    <submittedName>
        <fullName evidence="1">Uncharacterized protein</fullName>
    </submittedName>
</protein>
<reference evidence="1 2" key="1">
    <citation type="journal article" date="2015" name="Stand. Genomic Sci.">
        <title>Genomic Encyclopedia of Bacterial and Archaeal Type Strains, Phase III: the genomes of soil and plant-associated and newly described type strains.</title>
        <authorList>
            <person name="Whitman W.B."/>
            <person name="Woyke T."/>
            <person name="Klenk H.P."/>
            <person name="Zhou Y."/>
            <person name="Lilburn T.G."/>
            <person name="Beck B.J."/>
            <person name="De Vos P."/>
            <person name="Vandamme P."/>
            <person name="Eisen J.A."/>
            <person name="Garrity G."/>
            <person name="Hugenholtz P."/>
            <person name="Kyrpides N.C."/>
        </authorList>
    </citation>
    <scope>NUCLEOTIDE SEQUENCE [LARGE SCALE GENOMIC DNA]</scope>
    <source>
        <strain evidence="1 2">CGMCC 1.10822</strain>
    </source>
</reference>
<dbReference type="EMBL" id="VLLB01000001">
    <property type="protein sequence ID" value="TWI69061.1"/>
    <property type="molecule type" value="Genomic_DNA"/>
</dbReference>
<dbReference type="Proteomes" id="UP000318431">
    <property type="component" value="Unassembled WGS sequence"/>
</dbReference>
<dbReference type="RefSeq" id="WP_145646779.1">
    <property type="nucleotide sequence ID" value="NZ_VLLB01000001.1"/>
</dbReference>
<sequence length="126" mass="14106">MLELEQTELEPSLTYLINYLFQVGPTMGDQELTFGEMSAWCERSGADLDDFESLALKQMSRAYLSMAHQARDPKCICPAFDAPDLDEMEPEDAAEQRTKVEQGLAKWFASAEDAHGKRGAVKQKGK</sequence>
<name>A0A562RJ46_9BURK</name>
<accession>A0A562RJ46</accession>
<dbReference type="InterPro" id="IPR056919">
    <property type="entry name" value="Phage_TAC_18"/>
</dbReference>
<evidence type="ECO:0000313" key="2">
    <source>
        <dbReference type="Proteomes" id="UP000318431"/>
    </source>
</evidence>
<gene>
    <name evidence="1" type="ORF">IP91_00126</name>
</gene>
<evidence type="ECO:0000313" key="1">
    <source>
        <dbReference type="EMBL" id="TWI69061.1"/>
    </source>
</evidence>